<comment type="caution">
    <text evidence="6">The sequence shown here is derived from an EMBL/GenBank/DDBJ whole genome shotgun (WGS) entry which is preliminary data.</text>
</comment>
<accession>A0A9X4QRR7</accession>
<dbReference type="InterPro" id="IPR051216">
    <property type="entry name" value="Teneurin"/>
</dbReference>
<dbReference type="NCBIfam" id="TIGR01643">
    <property type="entry name" value="YD_repeat_2x"/>
    <property type="match status" value="2"/>
</dbReference>
<evidence type="ECO:0000256" key="4">
    <source>
        <dbReference type="SAM" id="MobiDB-lite"/>
    </source>
</evidence>
<name>A0A9X4QRR7_9BACL</name>
<keyword evidence="7" id="KW-1185">Reference proteome</keyword>
<evidence type="ECO:0000256" key="3">
    <source>
        <dbReference type="ARBA" id="ARBA00023157"/>
    </source>
</evidence>
<dbReference type="InterPro" id="IPR056823">
    <property type="entry name" value="TEN-like_YD-shell"/>
</dbReference>
<evidence type="ECO:0000259" key="5">
    <source>
        <dbReference type="Pfam" id="PF25023"/>
    </source>
</evidence>
<dbReference type="AlphaFoldDB" id="A0A9X4QRR7"/>
<feature type="domain" description="Teneurin-like YD-shell" evidence="5">
    <location>
        <begin position="26"/>
        <end position="170"/>
    </location>
</feature>
<organism evidence="6 7">
    <name type="scientific">Cohnella ginsengisoli</name>
    <dbReference type="NCBI Taxonomy" id="425004"/>
    <lineage>
        <taxon>Bacteria</taxon>
        <taxon>Bacillati</taxon>
        <taxon>Bacillota</taxon>
        <taxon>Bacilli</taxon>
        <taxon>Bacillales</taxon>
        <taxon>Paenibacillaceae</taxon>
        <taxon>Cohnella</taxon>
    </lineage>
</organism>
<evidence type="ECO:0000256" key="2">
    <source>
        <dbReference type="ARBA" id="ARBA00022737"/>
    </source>
</evidence>
<evidence type="ECO:0000313" key="6">
    <source>
        <dbReference type="EMBL" id="MDG0795140.1"/>
    </source>
</evidence>
<dbReference type="Gene3D" id="2.180.10.10">
    <property type="entry name" value="RHS repeat-associated core"/>
    <property type="match status" value="1"/>
</dbReference>
<dbReference type="PANTHER" id="PTHR11219">
    <property type="entry name" value="TENEURIN AND N-ACETYLGLUCOSAMINE-1-PHOSPHODIESTER ALPHA-N-ACETYLGLUCOSAMINIDASE"/>
    <property type="match status" value="1"/>
</dbReference>
<protein>
    <recommendedName>
        <fullName evidence="5">Teneurin-like YD-shell domain-containing protein</fullName>
    </recommendedName>
</protein>
<evidence type="ECO:0000256" key="1">
    <source>
        <dbReference type="ARBA" id="ARBA00022536"/>
    </source>
</evidence>
<dbReference type="EMBL" id="JAPDHZ010000008">
    <property type="protein sequence ID" value="MDG0795140.1"/>
    <property type="molecule type" value="Genomic_DNA"/>
</dbReference>
<dbReference type="PANTHER" id="PTHR11219:SF69">
    <property type="entry name" value="TENEURIN-A"/>
    <property type="match status" value="1"/>
</dbReference>
<dbReference type="Proteomes" id="UP001153387">
    <property type="component" value="Unassembled WGS sequence"/>
</dbReference>
<evidence type="ECO:0000313" key="7">
    <source>
        <dbReference type="Proteomes" id="UP001153387"/>
    </source>
</evidence>
<proteinExistence type="predicted"/>
<sequence length="201" mass="21474">MRATDGNQSASVMNDDGLERIALDPETGRHTESAHALTGHTHTRIEYDEKGRATAIVDKGENRLTIERDGDGKPLAIIAPGGQRTVLTVNAAGQLTGIANEMGESYRMEYDSSGLLTRFTDPGRQVSEYAYDGMGLLTEAKTPAGGIKRLTRTKTADGTLVTYTDPNNRTTAYETKIIPGGSAADHYRSGRSQNRGDAAGG</sequence>
<reference evidence="6 7" key="1">
    <citation type="submission" date="2022-10" db="EMBL/GenBank/DDBJ databases">
        <title>Comparative genomic analysis of Cohnella hashimotonis sp. nov., isolated from the International Space Station.</title>
        <authorList>
            <person name="Simpson A."/>
            <person name="Venkateswaran K."/>
        </authorList>
    </citation>
    <scope>NUCLEOTIDE SEQUENCE [LARGE SCALE GENOMIC DNA]</scope>
    <source>
        <strain evidence="6 7">DSM 18997</strain>
    </source>
</reference>
<dbReference type="Pfam" id="PF25023">
    <property type="entry name" value="TEN_YD-shell"/>
    <property type="match status" value="1"/>
</dbReference>
<feature type="region of interest" description="Disordered" evidence="4">
    <location>
        <begin position="179"/>
        <end position="201"/>
    </location>
</feature>
<keyword evidence="1" id="KW-0245">EGF-like domain</keyword>
<keyword evidence="3" id="KW-1015">Disulfide bond</keyword>
<dbReference type="RefSeq" id="WP_277568838.1">
    <property type="nucleotide sequence ID" value="NZ_JAPDHZ010000008.1"/>
</dbReference>
<gene>
    <name evidence="6" type="ORF">OMP38_33185</name>
</gene>
<dbReference type="InterPro" id="IPR006530">
    <property type="entry name" value="YD"/>
</dbReference>
<keyword evidence="2" id="KW-0677">Repeat</keyword>